<comment type="caution">
    <text evidence="4">The sequence shown here is derived from an EMBL/GenBank/DDBJ whole genome shotgun (WGS) entry which is preliminary data.</text>
</comment>
<reference evidence="4" key="1">
    <citation type="submission" date="2020-11" db="EMBL/GenBank/DDBJ databases">
        <title>Nocardia NEAU-351.nov., a novel actinomycete isolated from the cow dung.</title>
        <authorList>
            <person name="Zhang X."/>
        </authorList>
    </citation>
    <scope>NUCLEOTIDE SEQUENCE</scope>
    <source>
        <strain evidence="4">NEAU-351</strain>
    </source>
</reference>
<evidence type="ECO:0008006" key="6">
    <source>
        <dbReference type="Google" id="ProtNLM"/>
    </source>
</evidence>
<dbReference type="PANTHER" id="PTHR37042">
    <property type="entry name" value="OUTER MEMBRANE PROTEIN RV1973"/>
    <property type="match status" value="1"/>
</dbReference>
<name>A0A931I972_9NOCA</name>
<dbReference type="Proteomes" id="UP000655751">
    <property type="component" value="Unassembled WGS sequence"/>
</dbReference>
<dbReference type="GO" id="GO:0016020">
    <property type="term" value="C:membrane"/>
    <property type="evidence" value="ECO:0007669"/>
    <property type="project" value="UniProtKB-SubCell"/>
</dbReference>
<evidence type="ECO:0000256" key="3">
    <source>
        <dbReference type="SAM" id="SignalP"/>
    </source>
</evidence>
<gene>
    <name evidence="4" type="ORF">IT779_10100</name>
</gene>
<sequence>MVAATLLLALVVAAIASTVALHSISEGNDAREQRRTEYLQTARQAVLNLTTIRADSAQADIDRILAGASGEFRSEFDGRIDPFREVVRQARVVSTGEVIEAALEDDDDRTAHVLVAAKQTVTNAGQQEPQQRYYRFRVTVTGGEHGPTVSKVEFVA</sequence>
<evidence type="ECO:0000313" key="4">
    <source>
        <dbReference type="EMBL" id="MBH0776636.1"/>
    </source>
</evidence>
<dbReference type="AlphaFoldDB" id="A0A931I972"/>
<proteinExistence type="predicted"/>
<keyword evidence="2" id="KW-0472">Membrane</keyword>
<dbReference type="EMBL" id="JADMLG010000003">
    <property type="protein sequence ID" value="MBH0776636.1"/>
    <property type="molecule type" value="Genomic_DNA"/>
</dbReference>
<keyword evidence="3" id="KW-0732">Signal</keyword>
<evidence type="ECO:0000313" key="5">
    <source>
        <dbReference type="Proteomes" id="UP000655751"/>
    </source>
</evidence>
<accession>A0A931I972</accession>
<keyword evidence="5" id="KW-1185">Reference proteome</keyword>
<protein>
    <recommendedName>
        <fullName evidence="6">Mammalian cell entry protein</fullName>
    </recommendedName>
</protein>
<evidence type="ECO:0000256" key="2">
    <source>
        <dbReference type="ARBA" id="ARBA00023136"/>
    </source>
</evidence>
<dbReference type="PANTHER" id="PTHR37042:SF4">
    <property type="entry name" value="OUTER MEMBRANE PROTEIN RV1973"/>
    <property type="match status" value="1"/>
</dbReference>
<evidence type="ECO:0000256" key="1">
    <source>
        <dbReference type="ARBA" id="ARBA00004370"/>
    </source>
</evidence>
<feature type="signal peptide" evidence="3">
    <location>
        <begin position="1"/>
        <end position="22"/>
    </location>
</feature>
<organism evidence="4 5">
    <name type="scientific">Nocardia bovistercoris</name>
    <dbReference type="NCBI Taxonomy" id="2785916"/>
    <lineage>
        <taxon>Bacteria</taxon>
        <taxon>Bacillati</taxon>
        <taxon>Actinomycetota</taxon>
        <taxon>Actinomycetes</taxon>
        <taxon>Mycobacteriales</taxon>
        <taxon>Nocardiaceae</taxon>
        <taxon>Nocardia</taxon>
    </lineage>
</organism>
<feature type="chain" id="PRO_5039246880" description="Mammalian cell entry protein" evidence="3">
    <location>
        <begin position="23"/>
        <end position="156"/>
    </location>
</feature>
<comment type="subcellular location">
    <subcellularLocation>
        <location evidence="1">Membrane</location>
    </subcellularLocation>
</comment>